<protein>
    <submittedName>
        <fullName evidence="3">Uncharacterized protein</fullName>
    </submittedName>
</protein>
<comment type="caution">
    <text evidence="3">The sequence shown here is derived from an EMBL/GenBank/DDBJ whole genome shotgun (WGS) entry which is preliminary data.</text>
</comment>
<reference evidence="4" key="1">
    <citation type="journal article" date="2017" name="bioRxiv">
        <title>Comparative analysis of the genomes of Stylophora pistillata and Acropora digitifera provides evidence for extensive differences between species of corals.</title>
        <authorList>
            <person name="Voolstra C.R."/>
            <person name="Li Y."/>
            <person name="Liew Y.J."/>
            <person name="Baumgarten S."/>
            <person name="Zoccola D."/>
            <person name="Flot J.-F."/>
            <person name="Tambutte S."/>
            <person name="Allemand D."/>
            <person name="Aranda M."/>
        </authorList>
    </citation>
    <scope>NUCLEOTIDE SEQUENCE [LARGE SCALE GENOMIC DNA]</scope>
</reference>
<dbReference type="OrthoDB" id="5979905at2759"/>
<evidence type="ECO:0000256" key="1">
    <source>
        <dbReference type="SAM" id="MobiDB-lite"/>
    </source>
</evidence>
<feature type="chain" id="PRO_5012066735" evidence="2">
    <location>
        <begin position="23"/>
        <end position="398"/>
    </location>
</feature>
<proteinExistence type="predicted"/>
<name>A0A2B4T0L3_STYPI</name>
<dbReference type="AlphaFoldDB" id="A0A2B4T0L3"/>
<feature type="compositionally biased region" description="Low complexity" evidence="1">
    <location>
        <begin position="312"/>
        <end position="324"/>
    </location>
</feature>
<keyword evidence="4" id="KW-1185">Reference proteome</keyword>
<feature type="compositionally biased region" description="Pro residues" evidence="1">
    <location>
        <begin position="223"/>
        <end position="236"/>
    </location>
</feature>
<feature type="compositionally biased region" description="Low complexity" evidence="1">
    <location>
        <begin position="237"/>
        <end position="258"/>
    </location>
</feature>
<evidence type="ECO:0000313" key="4">
    <source>
        <dbReference type="Proteomes" id="UP000225706"/>
    </source>
</evidence>
<dbReference type="STRING" id="50429.A0A2B4T0L3"/>
<evidence type="ECO:0000313" key="3">
    <source>
        <dbReference type="EMBL" id="PFX34328.1"/>
    </source>
</evidence>
<sequence>MQERLVVRLVVGQWLLVVISSAAPQAQYQLRRPVQTNAQTRTFPQNLLSGRKGPQTQFQFRRPIQMGAQVRNFLPNRLITKKAGRYPPLPPSKGAQLPADNRNFIPNRFDIPASVIHKKPGSSVGCVGADPCGLLPPYSSPALPLAPPPVPYAGFPPPPVPYGPQRYAQPAPMAPNGYGMHSINAMAQDAAAAMASKLKILGGTHPEKKFVPHLPPMGRQQPGKPPYDPPPPPPAPQATAGFAPGLPGQLPYQQPFGYNQQGMPPQTAAFDSQPAPGFPQPVAPPMQGSFADQQTLPAPLPFPQNQAPAFLPQQQSPTGPQTPQLVNNDVPQVPFPAEMNQAPAFNDPGQQMAPNGSFDLAKKRMMALKLKGQMKRFGVPRPVQKSRLTPKPLFKRHL</sequence>
<gene>
    <name evidence="3" type="ORF">AWC38_SpisGene741</name>
</gene>
<keyword evidence="2" id="KW-0732">Signal</keyword>
<evidence type="ECO:0000256" key="2">
    <source>
        <dbReference type="SAM" id="SignalP"/>
    </source>
</evidence>
<dbReference type="Proteomes" id="UP000225706">
    <property type="component" value="Unassembled WGS sequence"/>
</dbReference>
<accession>A0A2B4T0L3</accession>
<feature type="region of interest" description="Disordered" evidence="1">
    <location>
        <begin position="376"/>
        <end position="398"/>
    </location>
</feature>
<feature type="signal peptide" evidence="2">
    <location>
        <begin position="1"/>
        <end position="22"/>
    </location>
</feature>
<dbReference type="EMBL" id="LSMT01000005">
    <property type="protein sequence ID" value="PFX34328.1"/>
    <property type="molecule type" value="Genomic_DNA"/>
</dbReference>
<organism evidence="3 4">
    <name type="scientific">Stylophora pistillata</name>
    <name type="common">Smooth cauliflower coral</name>
    <dbReference type="NCBI Taxonomy" id="50429"/>
    <lineage>
        <taxon>Eukaryota</taxon>
        <taxon>Metazoa</taxon>
        <taxon>Cnidaria</taxon>
        <taxon>Anthozoa</taxon>
        <taxon>Hexacorallia</taxon>
        <taxon>Scleractinia</taxon>
        <taxon>Astrocoeniina</taxon>
        <taxon>Pocilloporidae</taxon>
        <taxon>Stylophora</taxon>
    </lineage>
</organism>
<feature type="region of interest" description="Disordered" evidence="1">
    <location>
        <begin position="205"/>
        <end position="327"/>
    </location>
</feature>